<dbReference type="AlphaFoldDB" id="A0A8T2MZ14"/>
<comment type="subcellular location">
    <subcellularLocation>
        <location evidence="1">Nucleus</location>
    </subcellularLocation>
</comment>
<name>A0A8T2MZ14_9TELE</name>
<reference evidence="8" key="1">
    <citation type="thesis" date="2021" institute="BYU ScholarsArchive" country="Provo, UT, USA">
        <title>Applications of and Algorithms for Genome Assembly and Genomic Analyses with an Emphasis on Marine Teleosts.</title>
        <authorList>
            <person name="Pickett B.D."/>
        </authorList>
    </citation>
    <scope>NUCLEOTIDE SEQUENCE</scope>
    <source>
        <strain evidence="8">HI-2016</strain>
    </source>
</reference>
<protein>
    <submittedName>
        <fullName evidence="8">Uncharacterized protein</fullName>
    </submittedName>
</protein>
<gene>
    <name evidence="8" type="ORF">JZ751_014935</name>
</gene>
<feature type="region of interest" description="Disordered" evidence="7">
    <location>
        <begin position="19"/>
        <end position="72"/>
    </location>
</feature>
<keyword evidence="3" id="KW-0805">Transcription regulation</keyword>
<accession>A0A8T2MZ14</accession>
<dbReference type="GO" id="GO:0000981">
    <property type="term" value="F:DNA-binding transcription factor activity, RNA polymerase II-specific"/>
    <property type="evidence" value="ECO:0007669"/>
    <property type="project" value="TreeGrafter"/>
</dbReference>
<dbReference type="PANTHER" id="PTHR11447:SF21">
    <property type="entry name" value="TUMOR PROTEIN P73"/>
    <property type="match status" value="1"/>
</dbReference>
<dbReference type="GO" id="GO:0005634">
    <property type="term" value="C:nucleus"/>
    <property type="evidence" value="ECO:0007669"/>
    <property type="project" value="UniProtKB-SubCell"/>
</dbReference>
<organism evidence="8 9">
    <name type="scientific">Albula glossodonta</name>
    <name type="common">roundjaw bonefish</name>
    <dbReference type="NCBI Taxonomy" id="121402"/>
    <lineage>
        <taxon>Eukaryota</taxon>
        <taxon>Metazoa</taxon>
        <taxon>Chordata</taxon>
        <taxon>Craniata</taxon>
        <taxon>Vertebrata</taxon>
        <taxon>Euteleostomi</taxon>
        <taxon>Actinopterygii</taxon>
        <taxon>Neopterygii</taxon>
        <taxon>Teleostei</taxon>
        <taxon>Albuliformes</taxon>
        <taxon>Albulidae</taxon>
        <taxon>Albula</taxon>
    </lineage>
</organism>
<dbReference type="InterPro" id="IPR002117">
    <property type="entry name" value="p53_tumour_suppressor"/>
</dbReference>
<evidence type="ECO:0000256" key="1">
    <source>
        <dbReference type="ARBA" id="ARBA00004123"/>
    </source>
</evidence>
<comment type="subunit">
    <text evidence="2">Binds DNA as a homotetramer.</text>
</comment>
<dbReference type="EMBL" id="JAFBMS010000237">
    <property type="protein sequence ID" value="KAG9332836.1"/>
    <property type="molecule type" value="Genomic_DNA"/>
</dbReference>
<dbReference type="SUPFAM" id="SSF49417">
    <property type="entry name" value="p53-like transcription factors"/>
    <property type="match status" value="1"/>
</dbReference>
<evidence type="ECO:0000256" key="7">
    <source>
        <dbReference type="SAM" id="MobiDB-lite"/>
    </source>
</evidence>
<evidence type="ECO:0000313" key="9">
    <source>
        <dbReference type="Proteomes" id="UP000824540"/>
    </source>
</evidence>
<dbReference type="GO" id="GO:0006915">
    <property type="term" value="P:apoptotic process"/>
    <property type="evidence" value="ECO:0007669"/>
    <property type="project" value="InterPro"/>
</dbReference>
<dbReference type="PANTHER" id="PTHR11447">
    <property type="entry name" value="CELLULAR TUMOR ANTIGEN P53"/>
    <property type="match status" value="1"/>
</dbReference>
<dbReference type="OrthoDB" id="5915660at2759"/>
<evidence type="ECO:0000313" key="8">
    <source>
        <dbReference type="EMBL" id="KAG9332836.1"/>
    </source>
</evidence>
<evidence type="ECO:0000256" key="6">
    <source>
        <dbReference type="PIRSR" id="PIRSR602117-2"/>
    </source>
</evidence>
<dbReference type="InterPro" id="IPR012346">
    <property type="entry name" value="p53/RUNT-type_TF_DNA-bd_sf"/>
</dbReference>
<sequence length="125" mass="13751">MYYVKKKSQYNLLSSSMDQTLASRAASTSPYSSEHTSNVPTPSPYSQPNSTFDAMSPAPAIPSNTDYPGPHNFEVTFQQSSTAKSATWTEHLNLANSRTCARQDDDSSTGRVWMHLGAPPRLKSF</sequence>
<evidence type="ECO:0000256" key="5">
    <source>
        <dbReference type="ARBA" id="ARBA00023242"/>
    </source>
</evidence>
<dbReference type="Proteomes" id="UP000824540">
    <property type="component" value="Unassembled WGS sequence"/>
</dbReference>
<evidence type="ECO:0000256" key="4">
    <source>
        <dbReference type="ARBA" id="ARBA00023163"/>
    </source>
</evidence>
<evidence type="ECO:0000256" key="2">
    <source>
        <dbReference type="ARBA" id="ARBA00011393"/>
    </source>
</evidence>
<dbReference type="InterPro" id="IPR008967">
    <property type="entry name" value="p53-like_TF_DNA-bd_sf"/>
</dbReference>
<keyword evidence="5" id="KW-0539">Nucleus</keyword>
<dbReference type="GO" id="GO:0000978">
    <property type="term" value="F:RNA polymerase II cis-regulatory region sequence-specific DNA binding"/>
    <property type="evidence" value="ECO:0007669"/>
    <property type="project" value="TreeGrafter"/>
</dbReference>
<feature type="compositionally biased region" description="Polar residues" evidence="7">
    <location>
        <begin position="19"/>
        <end position="53"/>
    </location>
</feature>
<keyword evidence="4" id="KW-0804">Transcription</keyword>
<comment type="caution">
    <text evidence="8">The sequence shown here is derived from an EMBL/GenBank/DDBJ whole genome shotgun (WGS) entry which is preliminary data.</text>
</comment>
<proteinExistence type="predicted"/>
<feature type="site" description="Interaction with DNA" evidence="6">
    <location>
        <position position="84"/>
    </location>
</feature>
<dbReference type="Gene3D" id="2.60.40.720">
    <property type="match status" value="1"/>
</dbReference>
<keyword evidence="9" id="KW-1185">Reference proteome</keyword>
<evidence type="ECO:0000256" key="3">
    <source>
        <dbReference type="ARBA" id="ARBA00023015"/>
    </source>
</evidence>